<accession>A0A7C4TXZ0</accession>
<evidence type="ECO:0000256" key="6">
    <source>
        <dbReference type="ARBA" id="ARBA00023229"/>
    </source>
</evidence>
<keyword evidence="6" id="KW-0414">Isoprene biosynthesis</keyword>
<dbReference type="PANTHER" id="PTHR43281">
    <property type="entry name" value="FARNESYL DIPHOSPHATE SYNTHASE"/>
    <property type="match status" value="1"/>
</dbReference>
<dbReference type="FunFam" id="1.10.600.10:FF:000001">
    <property type="entry name" value="Geranylgeranyl diphosphate synthase"/>
    <property type="match status" value="1"/>
</dbReference>
<dbReference type="SUPFAM" id="SSF48576">
    <property type="entry name" value="Terpenoid synthases"/>
    <property type="match status" value="1"/>
</dbReference>
<name>A0A7C4TXZ0_9BACT</name>
<comment type="cofactor">
    <cofactor evidence="1">
        <name>Mg(2+)</name>
        <dbReference type="ChEBI" id="CHEBI:18420"/>
    </cofactor>
</comment>
<dbReference type="PROSITE" id="PS00723">
    <property type="entry name" value="POLYPRENYL_SYNTHASE_1"/>
    <property type="match status" value="1"/>
</dbReference>
<keyword evidence="4" id="KW-0479">Metal-binding</keyword>
<evidence type="ECO:0000256" key="7">
    <source>
        <dbReference type="RuleBase" id="RU004466"/>
    </source>
</evidence>
<comment type="similarity">
    <text evidence="2 7">Belongs to the FPP/GGPP synthase family.</text>
</comment>
<keyword evidence="3 7" id="KW-0808">Transferase</keyword>
<dbReference type="SFLD" id="SFLDG01017">
    <property type="entry name" value="Polyprenyl_Transferase_Like"/>
    <property type="match status" value="1"/>
</dbReference>
<proteinExistence type="inferred from homology"/>
<dbReference type="SFLD" id="SFLDS00005">
    <property type="entry name" value="Isoprenoid_Synthase_Type_I"/>
    <property type="match status" value="1"/>
</dbReference>
<gene>
    <name evidence="8" type="ORF">ENV82_04805</name>
</gene>
<evidence type="ECO:0000256" key="3">
    <source>
        <dbReference type="ARBA" id="ARBA00022679"/>
    </source>
</evidence>
<protein>
    <submittedName>
        <fullName evidence="8">Polyprenyl synthetase family protein</fullName>
    </submittedName>
</protein>
<evidence type="ECO:0000256" key="5">
    <source>
        <dbReference type="ARBA" id="ARBA00022842"/>
    </source>
</evidence>
<dbReference type="PROSITE" id="PS00444">
    <property type="entry name" value="POLYPRENYL_SYNTHASE_2"/>
    <property type="match status" value="1"/>
</dbReference>
<dbReference type="GO" id="GO:0046872">
    <property type="term" value="F:metal ion binding"/>
    <property type="evidence" value="ECO:0007669"/>
    <property type="project" value="UniProtKB-KW"/>
</dbReference>
<dbReference type="Pfam" id="PF00348">
    <property type="entry name" value="polyprenyl_synt"/>
    <property type="match status" value="1"/>
</dbReference>
<dbReference type="GO" id="GO:0016114">
    <property type="term" value="P:terpenoid biosynthetic process"/>
    <property type="evidence" value="ECO:0007669"/>
    <property type="project" value="UniProtKB-ARBA"/>
</dbReference>
<sequence length="297" mass="33865">MDDIKEFLKKRKEEIDKYLLLLLERCREESPLYASMHYSLLGDGKRLRPIMLLSVTEANKVETFKALPFAAAIEMIHTYSLIHDDLPIMDNSEYRRGRPTCHKIYGSDIALLAGDALLSFAFEIISSKKNLEYFRESEVLRCVHEFAEFSGIKGLVGGQVMDIMTFDAPDVDENTIIYIEKRKTGALFMLAVRSGAILSDVPEEELTALSKFAENFGISYQIQDDILDAVSTKEELGKDTGQDKKNRKATFVSLHGIDKARKLAIDYIEKAVDFIRPYGSKYNILEKIAYYTIERTK</sequence>
<evidence type="ECO:0000256" key="1">
    <source>
        <dbReference type="ARBA" id="ARBA00001946"/>
    </source>
</evidence>
<keyword evidence="5" id="KW-0460">Magnesium</keyword>
<evidence type="ECO:0000256" key="2">
    <source>
        <dbReference type="ARBA" id="ARBA00006706"/>
    </source>
</evidence>
<dbReference type="InterPro" id="IPR053378">
    <property type="entry name" value="Prenyl_diphosphate_synthase"/>
</dbReference>
<dbReference type="GO" id="GO:0005737">
    <property type="term" value="C:cytoplasm"/>
    <property type="evidence" value="ECO:0007669"/>
    <property type="project" value="UniProtKB-ARBA"/>
</dbReference>
<comment type="caution">
    <text evidence="8">The sequence shown here is derived from an EMBL/GenBank/DDBJ whole genome shotgun (WGS) entry which is preliminary data.</text>
</comment>
<dbReference type="CDD" id="cd00685">
    <property type="entry name" value="Trans_IPPS_HT"/>
    <property type="match status" value="1"/>
</dbReference>
<organism evidence="8">
    <name type="scientific">Caldisericum exile</name>
    <dbReference type="NCBI Taxonomy" id="693075"/>
    <lineage>
        <taxon>Bacteria</taxon>
        <taxon>Pseudomonadati</taxon>
        <taxon>Caldisericota/Cryosericota group</taxon>
        <taxon>Caldisericota</taxon>
        <taxon>Caldisericia</taxon>
        <taxon>Caldisericales</taxon>
        <taxon>Caldisericaceae</taxon>
        <taxon>Caldisericum</taxon>
    </lineage>
</organism>
<dbReference type="GO" id="GO:0004659">
    <property type="term" value="F:prenyltransferase activity"/>
    <property type="evidence" value="ECO:0007669"/>
    <property type="project" value="InterPro"/>
</dbReference>
<dbReference type="AlphaFoldDB" id="A0A7C4TXZ0"/>
<reference evidence="8" key="1">
    <citation type="journal article" date="2020" name="mSystems">
        <title>Genome- and Community-Level Interaction Insights into Carbon Utilization and Element Cycling Functions of Hydrothermarchaeota in Hydrothermal Sediment.</title>
        <authorList>
            <person name="Zhou Z."/>
            <person name="Liu Y."/>
            <person name="Xu W."/>
            <person name="Pan J."/>
            <person name="Luo Z.H."/>
            <person name="Li M."/>
        </authorList>
    </citation>
    <scope>NUCLEOTIDE SEQUENCE [LARGE SCALE GENOMIC DNA]</scope>
    <source>
        <strain evidence="8">SpSt-794</strain>
    </source>
</reference>
<dbReference type="PANTHER" id="PTHR43281:SF1">
    <property type="entry name" value="FARNESYL DIPHOSPHATE SYNTHASE"/>
    <property type="match status" value="1"/>
</dbReference>
<dbReference type="NCBIfam" id="NF045485">
    <property type="entry name" value="FPPsyn"/>
    <property type="match status" value="1"/>
</dbReference>
<dbReference type="Gene3D" id="1.10.600.10">
    <property type="entry name" value="Farnesyl Diphosphate Synthase"/>
    <property type="match status" value="1"/>
</dbReference>
<evidence type="ECO:0000256" key="4">
    <source>
        <dbReference type="ARBA" id="ARBA00022723"/>
    </source>
</evidence>
<dbReference type="EMBL" id="DTHV01000147">
    <property type="protein sequence ID" value="HGW60730.1"/>
    <property type="molecule type" value="Genomic_DNA"/>
</dbReference>
<dbReference type="InterPro" id="IPR000092">
    <property type="entry name" value="Polyprenyl_synt"/>
</dbReference>
<evidence type="ECO:0000313" key="8">
    <source>
        <dbReference type="EMBL" id="HGW60730.1"/>
    </source>
</evidence>
<dbReference type="InterPro" id="IPR033749">
    <property type="entry name" value="Polyprenyl_synt_CS"/>
</dbReference>
<dbReference type="InterPro" id="IPR008949">
    <property type="entry name" value="Isoprenoid_synthase_dom_sf"/>
</dbReference>